<evidence type="ECO:0000313" key="3">
    <source>
        <dbReference type="Proteomes" id="UP001597295"/>
    </source>
</evidence>
<keyword evidence="1" id="KW-1133">Transmembrane helix</keyword>
<keyword evidence="1" id="KW-0812">Transmembrane</keyword>
<feature type="transmembrane region" description="Helical" evidence="1">
    <location>
        <begin position="137"/>
        <end position="163"/>
    </location>
</feature>
<protein>
    <submittedName>
        <fullName evidence="2">Uncharacterized protein</fullName>
    </submittedName>
</protein>
<dbReference type="EMBL" id="JBHUIP010000011">
    <property type="protein sequence ID" value="MFD2263460.1"/>
    <property type="molecule type" value="Genomic_DNA"/>
</dbReference>
<proteinExistence type="predicted"/>
<name>A0ABW5DSH8_9PROT</name>
<evidence type="ECO:0000256" key="1">
    <source>
        <dbReference type="SAM" id="Phobius"/>
    </source>
</evidence>
<organism evidence="2 3">
    <name type="scientific">Lacibacterium aquatile</name>
    <dbReference type="NCBI Taxonomy" id="1168082"/>
    <lineage>
        <taxon>Bacteria</taxon>
        <taxon>Pseudomonadati</taxon>
        <taxon>Pseudomonadota</taxon>
        <taxon>Alphaproteobacteria</taxon>
        <taxon>Rhodospirillales</taxon>
        <taxon>Rhodospirillaceae</taxon>
    </lineage>
</organism>
<sequence length="171" mass="19990">MRRQIVLEQEKLRLQKGLEDYRYGLSVDRDIAALAGRLFEQGRSHMVANVKWLMTGVVFAHLAFLSALIDRFNSDKNNPFRAFYVNIGEVRQQLFLSVMLLLFGYICLYLYTSTFLEQMTLYRSREVFTRKVDKGWIAAYVIGMGGALFFTFGSGFQLLWLVFDFLRFPLH</sequence>
<reference evidence="3" key="1">
    <citation type="journal article" date="2019" name="Int. J. Syst. Evol. Microbiol.">
        <title>The Global Catalogue of Microorganisms (GCM) 10K type strain sequencing project: providing services to taxonomists for standard genome sequencing and annotation.</title>
        <authorList>
            <consortium name="The Broad Institute Genomics Platform"/>
            <consortium name="The Broad Institute Genome Sequencing Center for Infectious Disease"/>
            <person name="Wu L."/>
            <person name="Ma J."/>
        </authorList>
    </citation>
    <scope>NUCLEOTIDE SEQUENCE [LARGE SCALE GENOMIC DNA]</scope>
    <source>
        <strain evidence="3">CGMCC 1.19062</strain>
    </source>
</reference>
<accession>A0ABW5DSH8</accession>
<dbReference type="RefSeq" id="WP_379876470.1">
    <property type="nucleotide sequence ID" value="NZ_JBHUIP010000011.1"/>
</dbReference>
<evidence type="ECO:0000313" key="2">
    <source>
        <dbReference type="EMBL" id="MFD2263460.1"/>
    </source>
</evidence>
<dbReference type="Proteomes" id="UP001597295">
    <property type="component" value="Unassembled WGS sequence"/>
</dbReference>
<gene>
    <name evidence="2" type="ORF">ACFSM5_11220</name>
</gene>
<feature type="transmembrane region" description="Helical" evidence="1">
    <location>
        <begin position="52"/>
        <end position="69"/>
    </location>
</feature>
<feature type="transmembrane region" description="Helical" evidence="1">
    <location>
        <begin position="94"/>
        <end position="116"/>
    </location>
</feature>
<keyword evidence="1" id="KW-0472">Membrane</keyword>
<keyword evidence="3" id="KW-1185">Reference proteome</keyword>
<comment type="caution">
    <text evidence="2">The sequence shown here is derived from an EMBL/GenBank/DDBJ whole genome shotgun (WGS) entry which is preliminary data.</text>
</comment>